<evidence type="ECO:0000256" key="9">
    <source>
        <dbReference type="HAMAP-Rule" id="MF_00148"/>
    </source>
</evidence>
<dbReference type="RefSeq" id="WP_093857036.1">
    <property type="nucleotide sequence ID" value="NZ_BJVZ01000002.1"/>
</dbReference>
<gene>
    <name evidence="9" type="primary">ung</name>
    <name evidence="13" type="ORF">SAMN05216498_2624</name>
</gene>
<evidence type="ECO:0000256" key="7">
    <source>
        <dbReference type="ARBA" id="ARBA00022801"/>
    </source>
</evidence>
<dbReference type="HAMAP" id="MF_00148">
    <property type="entry name" value="UDG"/>
    <property type="match status" value="1"/>
</dbReference>
<evidence type="ECO:0000256" key="3">
    <source>
        <dbReference type="ARBA" id="ARBA00008184"/>
    </source>
</evidence>
<dbReference type="AlphaFoldDB" id="A0A1H0CPX4"/>
<evidence type="ECO:0000259" key="12">
    <source>
        <dbReference type="SMART" id="SM00986"/>
    </source>
</evidence>
<dbReference type="GO" id="GO:0005737">
    <property type="term" value="C:cytoplasm"/>
    <property type="evidence" value="ECO:0007669"/>
    <property type="project" value="UniProtKB-SubCell"/>
</dbReference>
<keyword evidence="6 9" id="KW-0227">DNA damage</keyword>
<dbReference type="PANTHER" id="PTHR11264:SF0">
    <property type="entry name" value="URACIL-DNA GLYCOSYLASE"/>
    <property type="match status" value="1"/>
</dbReference>
<comment type="function">
    <text evidence="2 9 11">Excises uracil residues from the DNA which can arise as a result of misincorporation of dUMP residues by DNA polymerase or due to deamination of cytosine.</text>
</comment>
<feature type="active site" description="Proton acceptor" evidence="9 10">
    <location>
        <position position="63"/>
    </location>
</feature>
<proteinExistence type="inferred from homology"/>
<dbReference type="FunFam" id="3.40.470.10:FF:000001">
    <property type="entry name" value="Uracil-DNA glycosylase"/>
    <property type="match status" value="1"/>
</dbReference>
<evidence type="ECO:0000256" key="5">
    <source>
        <dbReference type="ARBA" id="ARBA00018429"/>
    </source>
</evidence>
<keyword evidence="9" id="KW-0963">Cytoplasm</keyword>
<evidence type="ECO:0000256" key="1">
    <source>
        <dbReference type="ARBA" id="ARBA00001400"/>
    </source>
</evidence>
<dbReference type="GO" id="GO:0004844">
    <property type="term" value="F:uracil DNA N-glycosylase activity"/>
    <property type="evidence" value="ECO:0007669"/>
    <property type="project" value="UniProtKB-UniRule"/>
</dbReference>
<evidence type="ECO:0000313" key="13">
    <source>
        <dbReference type="EMBL" id="SDN59967.1"/>
    </source>
</evidence>
<dbReference type="SMART" id="SM00986">
    <property type="entry name" value="UDG"/>
    <property type="match status" value="1"/>
</dbReference>
<evidence type="ECO:0000256" key="6">
    <source>
        <dbReference type="ARBA" id="ARBA00022763"/>
    </source>
</evidence>
<dbReference type="EMBL" id="FNIG01000006">
    <property type="protein sequence ID" value="SDN59967.1"/>
    <property type="molecule type" value="Genomic_DNA"/>
</dbReference>
<dbReference type="OrthoDB" id="9804372at2"/>
<keyword evidence="14" id="KW-1185">Reference proteome</keyword>
<protein>
    <recommendedName>
        <fullName evidence="5 9">Uracil-DNA glycosylase</fullName>
        <shortName evidence="9">UDG</shortName>
        <ecNumber evidence="4 9">3.2.2.27</ecNumber>
    </recommendedName>
</protein>
<dbReference type="NCBIfam" id="NF003589">
    <property type="entry name" value="PRK05254.1-2"/>
    <property type="match status" value="1"/>
</dbReference>
<comment type="subcellular location">
    <subcellularLocation>
        <location evidence="9">Cytoplasm</location>
    </subcellularLocation>
</comment>
<dbReference type="PANTHER" id="PTHR11264">
    <property type="entry name" value="URACIL-DNA GLYCOSYLASE"/>
    <property type="match status" value="1"/>
</dbReference>
<feature type="domain" description="Uracil-DNA glycosylase-like" evidence="12">
    <location>
        <begin position="48"/>
        <end position="208"/>
    </location>
</feature>
<accession>A0A1H0CPX4</accession>
<evidence type="ECO:0000256" key="2">
    <source>
        <dbReference type="ARBA" id="ARBA00002631"/>
    </source>
</evidence>
<sequence>MNIYTDWKYYLENELTKPYFIELHQFIEEQYKHKDVYPKKDHIFNALNTTPLNTTKVVIIGQDPYHGPNQANGLSFSVNPNIPLPPSLKNIYKELLDDIDCEHPTNGDLTHWAKQGVLLLNTVLTVEVGQPNSHRQKGWETFTDRVLTILNEEKEHLVFLMWGKQALKKGHMIDRDRHLILHAPHPSPLSAYRGFFGSKPFSKANTYLKEHNQSPIKWGW</sequence>
<evidence type="ECO:0000256" key="4">
    <source>
        <dbReference type="ARBA" id="ARBA00012030"/>
    </source>
</evidence>
<evidence type="ECO:0000256" key="8">
    <source>
        <dbReference type="ARBA" id="ARBA00023204"/>
    </source>
</evidence>
<dbReference type="SMART" id="SM00987">
    <property type="entry name" value="UreE_C"/>
    <property type="match status" value="1"/>
</dbReference>
<keyword evidence="8 9" id="KW-0234">DNA repair</keyword>
<name>A0A1H0CPX4_9BACI</name>
<dbReference type="SUPFAM" id="SSF52141">
    <property type="entry name" value="Uracil-DNA glycosylase-like"/>
    <property type="match status" value="1"/>
</dbReference>
<dbReference type="PROSITE" id="PS00130">
    <property type="entry name" value="U_DNA_GLYCOSYLASE"/>
    <property type="match status" value="1"/>
</dbReference>
<dbReference type="InterPro" id="IPR018085">
    <property type="entry name" value="Ura-DNA_Glyclase_AS"/>
</dbReference>
<dbReference type="NCBIfam" id="NF003591">
    <property type="entry name" value="PRK05254.1-4"/>
    <property type="match status" value="1"/>
</dbReference>
<organism evidence="13 14">
    <name type="scientific">Tenuibacillus multivorans</name>
    <dbReference type="NCBI Taxonomy" id="237069"/>
    <lineage>
        <taxon>Bacteria</taxon>
        <taxon>Bacillati</taxon>
        <taxon>Bacillota</taxon>
        <taxon>Bacilli</taxon>
        <taxon>Bacillales</taxon>
        <taxon>Bacillaceae</taxon>
        <taxon>Tenuibacillus</taxon>
    </lineage>
</organism>
<dbReference type="InterPro" id="IPR005122">
    <property type="entry name" value="Uracil-DNA_glycosylase-like"/>
</dbReference>
<dbReference type="Gene3D" id="3.40.470.10">
    <property type="entry name" value="Uracil-DNA glycosylase-like domain"/>
    <property type="match status" value="1"/>
</dbReference>
<dbReference type="STRING" id="237069.SAMN05216498_2624"/>
<dbReference type="EC" id="3.2.2.27" evidence="4 9"/>
<dbReference type="Pfam" id="PF03167">
    <property type="entry name" value="UDG"/>
    <property type="match status" value="1"/>
</dbReference>
<dbReference type="InterPro" id="IPR002043">
    <property type="entry name" value="UDG_fam1"/>
</dbReference>
<dbReference type="InterPro" id="IPR036895">
    <property type="entry name" value="Uracil-DNA_glycosylase-like_sf"/>
</dbReference>
<evidence type="ECO:0000313" key="14">
    <source>
        <dbReference type="Proteomes" id="UP000199334"/>
    </source>
</evidence>
<dbReference type="Proteomes" id="UP000199334">
    <property type="component" value="Unassembled WGS sequence"/>
</dbReference>
<evidence type="ECO:0000256" key="11">
    <source>
        <dbReference type="RuleBase" id="RU003780"/>
    </source>
</evidence>
<evidence type="ECO:0000256" key="10">
    <source>
        <dbReference type="PROSITE-ProRule" id="PRU10072"/>
    </source>
</evidence>
<comment type="similarity">
    <text evidence="3 9 11">Belongs to the uracil-DNA glycosylase (UDG) superfamily. UNG family.</text>
</comment>
<dbReference type="NCBIfam" id="TIGR00628">
    <property type="entry name" value="ung"/>
    <property type="match status" value="1"/>
</dbReference>
<dbReference type="NCBIfam" id="NF003592">
    <property type="entry name" value="PRK05254.1-5"/>
    <property type="match status" value="1"/>
</dbReference>
<comment type="catalytic activity">
    <reaction evidence="1 9 11">
        <text>Hydrolyzes single-stranded DNA or mismatched double-stranded DNA and polynucleotides, releasing free uracil.</text>
        <dbReference type="EC" id="3.2.2.27"/>
    </reaction>
</comment>
<dbReference type="GO" id="GO:0097510">
    <property type="term" value="P:base-excision repair, AP site formation via deaminated base removal"/>
    <property type="evidence" value="ECO:0007669"/>
    <property type="project" value="TreeGrafter"/>
</dbReference>
<dbReference type="CDD" id="cd10027">
    <property type="entry name" value="UDG-F1-like"/>
    <property type="match status" value="1"/>
</dbReference>
<keyword evidence="7 9" id="KW-0378">Hydrolase</keyword>
<reference evidence="13 14" key="1">
    <citation type="submission" date="2016-10" db="EMBL/GenBank/DDBJ databases">
        <authorList>
            <person name="de Groot N.N."/>
        </authorList>
    </citation>
    <scope>NUCLEOTIDE SEQUENCE [LARGE SCALE GENOMIC DNA]</scope>
    <source>
        <strain evidence="13 14">CGMCC 1.3442</strain>
    </source>
</reference>
<dbReference type="NCBIfam" id="NF003588">
    <property type="entry name" value="PRK05254.1-1"/>
    <property type="match status" value="1"/>
</dbReference>